<dbReference type="SUPFAM" id="SSF54117">
    <property type="entry name" value="Interleukin 8-like chemokines"/>
    <property type="match status" value="1"/>
</dbReference>
<feature type="domain" description="Chemokine interleukin-8-like" evidence="6">
    <location>
        <begin position="28"/>
        <end position="89"/>
    </location>
</feature>
<dbReference type="GO" id="GO:0005615">
    <property type="term" value="C:extracellular space"/>
    <property type="evidence" value="ECO:0007669"/>
    <property type="project" value="UniProtKB-KW"/>
</dbReference>
<dbReference type="GO" id="GO:0006955">
    <property type="term" value="P:immune response"/>
    <property type="evidence" value="ECO:0007669"/>
    <property type="project" value="InterPro"/>
</dbReference>
<dbReference type="AlphaFoldDB" id="A0A401SSB6"/>
<evidence type="ECO:0000259" key="6">
    <source>
        <dbReference type="SMART" id="SM00199"/>
    </source>
</evidence>
<evidence type="ECO:0000256" key="1">
    <source>
        <dbReference type="ARBA" id="ARBA00004613"/>
    </source>
</evidence>
<accession>A0A401SSB6</accession>
<dbReference type="InterPro" id="IPR001089">
    <property type="entry name" value="Chemokine_CXC"/>
</dbReference>
<dbReference type="PRINTS" id="PR00437">
    <property type="entry name" value="SMALLCYTKCXC"/>
</dbReference>
<evidence type="ECO:0000256" key="4">
    <source>
        <dbReference type="ARBA" id="ARBA00022525"/>
    </source>
</evidence>
<dbReference type="GO" id="GO:0006952">
    <property type="term" value="P:defense response"/>
    <property type="evidence" value="ECO:0007669"/>
    <property type="project" value="InterPro"/>
</dbReference>
<evidence type="ECO:0000256" key="2">
    <source>
        <dbReference type="ARBA" id="ARBA00010665"/>
    </source>
</evidence>
<dbReference type="EMBL" id="BEZZ01000504">
    <property type="protein sequence ID" value="GCC33297.1"/>
    <property type="molecule type" value="Genomic_DNA"/>
</dbReference>
<keyword evidence="4" id="KW-0964">Secreted</keyword>
<feature type="signal peptide" evidence="5">
    <location>
        <begin position="1"/>
        <end position="21"/>
    </location>
</feature>
<comment type="similarity">
    <text evidence="2">Belongs to the intercrine alpha (chemokine CxC) family.</text>
</comment>
<dbReference type="CDD" id="cd00273">
    <property type="entry name" value="Chemokine_CXC"/>
    <property type="match status" value="1"/>
</dbReference>
<dbReference type="PANTHER" id="PTHR12015">
    <property type="entry name" value="SMALL INDUCIBLE CYTOKINE A"/>
    <property type="match status" value="1"/>
</dbReference>
<evidence type="ECO:0000256" key="5">
    <source>
        <dbReference type="SAM" id="SignalP"/>
    </source>
</evidence>
<proteinExistence type="inferred from homology"/>
<dbReference type="Gene3D" id="2.40.50.40">
    <property type="match status" value="1"/>
</dbReference>
<reference evidence="7 8" key="1">
    <citation type="journal article" date="2018" name="Nat. Ecol. Evol.">
        <title>Shark genomes provide insights into elasmobranch evolution and the origin of vertebrates.</title>
        <authorList>
            <person name="Hara Y"/>
            <person name="Yamaguchi K"/>
            <person name="Onimaru K"/>
            <person name="Kadota M"/>
            <person name="Koyanagi M"/>
            <person name="Keeley SD"/>
            <person name="Tatsumi K"/>
            <person name="Tanaka K"/>
            <person name="Motone F"/>
            <person name="Kageyama Y"/>
            <person name="Nozu R"/>
            <person name="Adachi N"/>
            <person name="Nishimura O"/>
            <person name="Nakagawa R"/>
            <person name="Tanegashima C"/>
            <person name="Kiyatake I"/>
            <person name="Matsumoto R"/>
            <person name="Murakumo K"/>
            <person name="Nishida K"/>
            <person name="Terakita A"/>
            <person name="Kuratani S"/>
            <person name="Sato K"/>
            <person name="Hyodo S Kuraku.S."/>
        </authorList>
    </citation>
    <scope>NUCLEOTIDE SEQUENCE [LARGE SCALE GENOMIC DNA]</scope>
</reference>
<name>A0A401SSB6_CHIPU</name>
<sequence>MKRAAILTILVLLLCAMTAQGIPIPGIQGRCKCILTTTKRFDPNIIRNVKYIPRGPHCVTTEIIITMKNGMKVCMNPNTKWMKTFIKATKATRMQK</sequence>
<feature type="chain" id="PRO_5036494769" description="Chemokine interleukin-8-like domain-containing protein" evidence="5">
    <location>
        <begin position="22"/>
        <end position="96"/>
    </location>
</feature>
<comment type="subcellular location">
    <subcellularLocation>
        <location evidence="1">Secreted</location>
    </subcellularLocation>
</comment>
<dbReference type="PRINTS" id="PR00436">
    <property type="entry name" value="INTERLEUKIN8"/>
</dbReference>
<dbReference type="Proteomes" id="UP000287033">
    <property type="component" value="Unassembled WGS sequence"/>
</dbReference>
<dbReference type="STRING" id="137246.A0A401SSB6"/>
<dbReference type="OrthoDB" id="8872899at2759"/>
<dbReference type="FunFam" id="2.40.50.40:FF:000004">
    <property type="entry name" value="C-X-C motif chemokine"/>
    <property type="match status" value="1"/>
</dbReference>
<keyword evidence="5" id="KW-0732">Signal</keyword>
<dbReference type="SMART" id="SM00199">
    <property type="entry name" value="SCY"/>
    <property type="match status" value="1"/>
</dbReference>
<keyword evidence="8" id="KW-1185">Reference proteome</keyword>
<protein>
    <recommendedName>
        <fullName evidence="6">Chemokine interleukin-8-like domain-containing protein</fullName>
    </recommendedName>
</protein>
<dbReference type="InterPro" id="IPR033899">
    <property type="entry name" value="CXC_Chemokine_domain"/>
</dbReference>
<dbReference type="OMA" id="GIQGRCK"/>
<evidence type="ECO:0000313" key="8">
    <source>
        <dbReference type="Proteomes" id="UP000287033"/>
    </source>
</evidence>
<evidence type="ECO:0000256" key="3">
    <source>
        <dbReference type="ARBA" id="ARBA00022514"/>
    </source>
</evidence>
<dbReference type="InterPro" id="IPR001811">
    <property type="entry name" value="Chemokine_IL8-like_dom"/>
</dbReference>
<dbReference type="InterPro" id="IPR039809">
    <property type="entry name" value="Chemokine_b/g/d"/>
</dbReference>
<dbReference type="InterPro" id="IPR036048">
    <property type="entry name" value="Interleukin_8-like_sf"/>
</dbReference>
<gene>
    <name evidence="7" type="ORF">chiPu_0011766</name>
</gene>
<evidence type="ECO:0000313" key="7">
    <source>
        <dbReference type="EMBL" id="GCC33297.1"/>
    </source>
</evidence>
<dbReference type="Pfam" id="PF00048">
    <property type="entry name" value="IL8"/>
    <property type="match status" value="1"/>
</dbReference>
<organism evidence="7 8">
    <name type="scientific">Chiloscyllium punctatum</name>
    <name type="common">Brownbanded bambooshark</name>
    <name type="synonym">Hemiscyllium punctatum</name>
    <dbReference type="NCBI Taxonomy" id="137246"/>
    <lineage>
        <taxon>Eukaryota</taxon>
        <taxon>Metazoa</taxon>
        <taxon>Chordata</taxon>
        <taxon>Craniata</taxon>
        <taxon>Vertebrata</taxon>
        <taxon>Chondrichthyes</taxon>
        <taxon>Elasmobranchii</taxon>
        <taxon>Galeomorphii</taxon>
        <taxon>Galeoidea</taxon>
        <taxon>Orectolobiformes</taxon>
        <taxon>Hemiscylliidae</taxon>
        <taxon>Chiloscyllium</taxon>
    </lineage>
</organism>
<comment type="caution">
    <text evidence="7">The sequence shown here is derived from an EMBL/GenBank/DDBJ whole genome shotgun (WGS) entry which is preliminary data.</text>
</comment>
<keyword evidence="3" id="KW-0202">Cytokine</keyword>
<dbReference type="GO" id="GO:0008009">
    <property type="term" value="F:chemokine activity"/>
    <property type="evidence" value="ECO:0007669"/>
    <property type="project" value="InterPro"/>
</dbReference>